<evidence type="ECO:0000313" key="2">
    <source>
        <dbReference type="EMBL" id="RGS42854.1"/>
    </source>
</evidence>
<evidence type="ECO:0000313" key="3">
    <source>
        <dbReference type="Proteomes" id="UP000283295"/>
    </source>
</evidence>
<feature type="coiled-coil region" evidence="1">
    <location>
        <begin position="120"/>
        <end position="147"/>
    </location>
</feature>
<sequence>MKVNMQMVLDFDDKIDKIREKHYKGATKSDYRASFLCNQIIDSYGISDEDKLKEKIKEDANLPKSPRTLTFRVGSHARLLDIAKSLNVTPATALRGLIELNADEEAESDMQEETGPSPDVELKLRTIKEKIKELQDLVEELEKDIRK</sequence>
<organism evidence="2 3">
    <name type="scientific">Coprococcus eutactus</name>
    <dbReference type="NCBI Taxonomy" id="33043"/>
    <lineage>
        <taxon>Bacteria</taxon>
        <taxon>Bacillati</taxon>
        <taxon>Bacillota</taxon>
        <taxon>Clostridia</taxon>
        <taxon>Lachnospirales</taxon>
        <taxon>Lachnospiraceae</taxon>
        <taxon>Coprococcus</taxon>
    </lineage>
</organism>
<keyword evidence="1" id="KW-0175">Coiled coil</keyword>
<dbReference type="Proteomes" id="UP000283295">
    <property type="component" value="Unassembled WGS sequence"/>
</dbReference>
<comment type="caution">
    <text evidence="2">The sequence shown here is derived from an EMBL/GenBank/DDBJ whole genome shotgun (WGS) entry which is preliminary data.</text>
</comment>
<proteinExistence type="predicted"/>
<reference evidence="2 3" key="1">
    <citation type="submission" date="2018-08" db="EMBL/GenBank/DDBJ databases">
        <title>A genome reference for cultivated species of the human gut microbiota.</title>
        <authorList>
            <person name="Zou Y."/>
            <person name="Xue W."/>
            <person name="Luo G."/>
        </authorList>
    </citation>
    <scope>NUCLEOTIDE SEQUENCE [LARGE SCALE GENOMIC DNA]</scope>
    <source>
        <strain evidence="2 3">AF22-21</strain>
    </source>
</reference>
<dbReference type="AlphaFoldDB" id="A0A412IRX7"/>
<dbReference type="EMBL" id="QRVK01000014">
    <property type="protein sequence ID" value="RGS42854.1"/>
    <property type="molecule type" value="Genomic_DNA"/>
</dbReference>
<name>A0A412IRX7_9FIRM</name>
<evidence type="ECO:0000256" key="1">
    <source>
        <dbReference type="SAM" id="Coils"/>
    </source>
</evidence>
<gene>
    <name evidence="2" type="ORF">DWX94_06965</name>
</gene>
<protein>
    <submittedName>
        <fullName evidence="2">Uncharacterized protein</fullName>
    </submittedName>
</protein>
<accession>A0A412IRX7</accession>